<dbReference type="HOGENOM" id="CLU_033863_4_1_9"/>
<feature type="transmembrane region" description="Helical" evidence="6">
    <location>
        <begin position="122"/>
        <end position="142"/>
    </location>
</feature>
<name>A0A096AZ27_FLAPL</name>
<feature type="transmembrane region" description="Helical" evidence="6">
    <location>
        <begin position="249"/>
        <end position="267"/>
    </location>
</feature>
<accession>A0A096AZ27</accession>
<dbReference type="PATRIC" id="fig|742738.3.peg.4288"/>
<evidence type="ECO:0000256" key="1">
    <source>
        <dbReference type="ARBA" id="ARBA00004141"/>
    </source>
</evidence>
<feature type="transmembrane region" description="Helical" evidence="6">
    <location>
        <begin position="39"/>
        <end position="55"/>
    </location>
</feature>
<keyword evidence="3 6" id="KW-0812">Transmembrane</keyword>
<dbReference type="GO" id="GO:0016020">
    <property type="term" value="C:membrane"/>
    <property type="evidence" value="ECO:0007669"/>
    <property type="project" value="UniProtKB-SubCell"/>
</dbReference>
<evidence type="ECO:0000313" key="9">
    <source>
        <dbReference type="Proteomes" id="UP000029585"/>
    </source>
</evidence>
<feature type="transmembrane region" description="Helical" evidence="6">
    <location>
        <begin position="187"/>
        <end position="204"/>
    </location>
</feature>
<sequence>MSRAGLTGHAAALLTIFLWGTTFISTKVLLTGLRPVEVLFLRFALGFVALCLLYPRRLRLAGRRQELWFAAAGLCGVTLYFLLENIALTCTLASNVGVLVSVSPMLTALLSHFLLRRERLRPLFFAGLAVALAGVAMVSYNGAAVLELNPGGDLLALLAAAAWSAYSLLTRKLSAFGYPVVQTTRRTFAWGLLFLLPVLPVLGFRPGLGTLTEPVYLLNLLYLGLGASALCFVTWGFAVGRLGAVRTSAYIYLVPVVTLVTSALVLGEPVTPLSLGGAVLTVAGLALSEWEPRKEGSKGGVE</sequence>
<feature type="transmembrane region" description="Helical" evidence="6">
    <location>
        <begin position="12"/>
        <end position="33"/>
    </location>
</feature>
<evidence type="ECO:0000256" key="2">
    <source>
        <dbReference type="ARBA" id="ARBA00007362"/>
    </source>
</evidence>
<evidence type="ECO:0000256" key="4">
    <source>
        <dbReference type="ARBA" id="ARBA00022989"/>
    </source>
</evidence>
<feature type="transmembrane region" description="Helical" evidence="6">
    <location>
        <begin position="67"/>
        <end position="83"/>
    </location>
</feature>
<dbReference type="SUPFAM" id="SSF103481">
    <property type="entry name" value="Multidrug resistance efflux transporter EmrE"/>
    <property type="match status" value="2"/>
</dbReference>
<comment type="similarity">
    <text evidence="2">Belongs to the EamA transporter family.</text>
</comment>
<keyword evidence="9" id="KW-1185">Reference proteome</keyword>
<organism evidence="8 9">
    <name type="scientific">Flavonifractor plautii 1_3_50AFAA</name>
    <dbReference type="NCBI Taxonomy" id="742738"/>
    <lineage>
        <taxon>Bacteria</taxon>
        <taxon>Bacillati</taxon>
        <taxon>Bacillota</taxon>
        <taxon>Clostridia</taxon>
        <taxon>Eubacteriales</taxon>
        <taxon>Oscillospiraceae</taxon>
        <taxon>Flavonifractor</taxon>
    </lineage>
</organism>
<dbReference type="RefSeq" id="WP_044943835.1">
    <property type="nucleotide sequence ID" value="NZ_KN174171.1"/>
</dbReference>
<protein>
    <recommendedName>
        <fullName evidence="7">EamA domain-containing protein</fullName>
    </recommendedName>
</protein>
<keyword evidence="4 6" id="KW-1133">Transmembrane helix</keyword>
<feature type="domain" description="EamA" evidence="7">
    <location>
        <begin position="7"/>
        <end position="139"/>
    </location>
</feature>
<dbReference type="EMBL" id="ADLO01000134">
    <property type="protein sequence ID" value="KGF52001.1"/>
    <property type="molecule type" value="Genomic_DNA"/>
</dbReference>
<gene>
    <name evidence="8" type="ORF">HMPREF9460_04176</name>
</gene>
<feature type="transmembrane region" description="Helical" evidence="6">
    <location>
        <begin position="95"/>
        <end position="115"/>
    </location>
</feature>
<reference evidence="8 9" key="1">
    <citation type="submission" date="2011-08" db="EMBL/GenBank/DDBJ databases">
        <title>The Genome Sequence of Clostridium orbiscindens 1_3_50AFAA.</title>
        <authorList>
            <consortium name="The Broad Institute Genome Sequencing Platform"/>
            <person name="Earl A."/>
            <person name="Ward D."/>
            <person name="Feldgarden M."/>
            <person name="Gevers D."/>
            <person name="Daigneault M."/>
            <person name="Strauss J."/>
            <person name="Allen-Vercoe E."/>
            <person name="Young S.K."/>
            <person name="Zeng Q."/>
            <person name="Gargeya S."/>
            <person name="Fitzgerald M."/>
            <person name="Haas B."/>
            <person name="Abouelleil A."/>
            <person name="Alvarado L."/>
            <person name="Arachchi H.M."/>
            <person name="Berlin A."/>
            <person name="Brown A."/>
            <person name="Chapman S.B."/>
            <person name="Chen Z."/>
            <person name="Dunbar C."/>
            <person name="Freedman E."/>
            <person name="Gearin G."/>
            <person name="Gellesch M."/>
            <person name="Goldberg J."/>
            <person name="Griggs A."/>
            <person name="Gujja S."/>
            <person name="Heiman D."/>
            <person name="Howarth C."/>
            <person name="Larson L."/>
            <person name="Lui A."/>
            <person name="MacDonald P.J.P."/>
            <person name="Montmayeur A."/>
            <person name="Murphy C."/>
            <person name="Neiman D."/>
            <person name="Pearson M."/>
            <person name="Priest M."/>
            <person name="Roberts A."/>
            <person name="Saif S."/>
            <person name="Shea T."/>
            <person name="Shenoy N."/>
            <person name="Sisk P."/>
            <person name="Stolte C."/>
            <person name="Sykes S."/>
            <person name="Wortman J."/>
            <person name="Nusbaum C."/>
            <person name="Birren B."/>
        </authorList>
    </citation>
    <scope>NUCLEOTIDE SEQUENCE [LARGE SCALE GENOMIC DNA]</scope>
    <source>
        <strain evidence="8 9">1_3_50AFAA</strain>
    </source>
</reference>
<comment type="caution">
    <text evidence="8">The sequence shown here is derived from an EMBL/GenBank/DDBJ whole genome shotgun (WGS) entry which is preliminary data.</text>
</comment>
<comment type="subcellular location">
    <subcellularLocation>
        <location evidence="1">Membrane</location>
        <topology evidence="1">Multi-pass membrane protein</topology>
    </subcellularLocation>
</comment>
<evidence type="ECO:0000256" key="6">
    <source>
        <dbReference type="SAM" id="Phobius"/>
    </source>
</evidence>
<feature type="domain" description="EamA" evidence="7">
    <location>
        <begin position="152"/>
        <end position="287"/>
    </location>
</feature>
<evidence type="ECO:0000313" key="8">
    <source>
        <dbReference type="EMBL" id="KGF52001.1"/>
    </source>
</evidence>
<dbReference type="Proteomes" id="UP000029585">
    <property type="component" value="Unassembled WGS sequence"/>
</dbReference>
<dbReference type="InterPro" id="IPR050638">
    <property type="entry name" value="AA-Vitamin_Transporters"/>
</dbReference>
<dbReference type="Pfam" id="PF00892">
    <property type="entry name" value="EamA"/>
    <property type="match status" value="2"/>
</dbReference>
<dbReference type="PANTHER" id="PTHR32322">
    <property type="entry name" value="INNER MEMBRANE TRANSPORTER"/>
    <property type="match status" value="1"/>
</dbReference>
<evidence type="ECO:0000256" key="5">
    <source>
        <dbReference type="ARBA" id="ARBA00023136"/>
    </source>
</evidence>
<dbReference type="eggNOG" id="COG0697">
    <property type="taxonomic scope" value="Bacteria"/>
</dbReference>
<dbReference type="InterPro" id="IPR000620">
    <property type="entry name" value="EamA_dom"/>
</dbReference>
<evidence type="ECO:0000256" key="3">
    <source>
        <dbReference type="ARBA" id="ARBA00022692"/>
    </source>
</evidence>
<dbReference type="PANTHER" id="PTHR32322:SF2">
    <property type="entry name" value="EAMA DOMAIN-CONTAINING PROTEIN"/>
    <property type="match status" value="1"/>
</dbReference>
<feature type="transmembrane region" description="Helical" evidence="6">
    <location>
        <begin position="154"/>
        <end position="175"/>
    </location>
</feature>
<dbReference type="AlphaFoldDB" id="A0A096AZ27"/>
<proteinExistence type="inferred from homology"/>
<evidence type="ECO:0000259" key="7">
    <source>
        <dbReference type="Pfam" id="PF00892"/>
    </source>
</evidence>
<keyword evidence="5 6" id="KW-0472">Membrane</keyword>
<dbReference type="InterPro" id="IPR037185">
    <property type="entry name" value="EmrE-like"/>
</dbReference>
<feature type="transmembrane region" description="Helical" evidence="6">
    <location>
        <begin position="216"/>
        <end position="237"/>
    </location>
</feature>